<evidence type="ECO:0000256" key="10">
    <source>
        <dbReference type="ARBA" id="ARBA00093594"/>
    </source>
</evidence>
<dbReference type="InterPro" id="IPR045330">
    <property type="entry name" value="TRM3/TARBP1"/>
</dbReference>
<proteinExistence type="inferred from homology"/>
<dbReference type="SUPFAM" id="SSF48371">
    <property type="entry name" value="ARM repeat"/>
    <property type="match status" value="1"/>
</dbReference>
<dbReference type="GO" id="GO:0030488">
    <property type="term" value="P:tRNA methylation"/>
    <property type="evidence" value="ECO:0007669"/>
    <property type="project" value="InterPro"/>
</dbReference>
<dbReference type="GO" id="GO:0141100">
    <property type="term" value="F:tRNA (guanine(18)-2'-O)-methyltransferase activity"/>
    <property type="evidence" value="ECO:0007669"/>
    <property type="project" value="UniProtKB-EC"/>
</dbReference>
<name>A0A8T2JGV8_9PIPI</name>
<gene>
    <name evidence="14" type="ORF">GDO86_009620</name>
</gene>
<keyword evidence="7" id="KW-0007">Acetylation</keyword>
<comment type="function">
    <text evidence="9">S-adenosyl-L-methionine-dependent 2'-O-ribose methyltransferase that catalyzes the formation of 2'-O-methylguanosine at position 18 (Gm18) in a subset of tRNA. Selectively mediates Gm18 methylation of tRNAGln-TTG/CTG and tRNASer-TGA/GCT. Gm18 modification can enhance the stability of modified tRNAs.</text>
</comment>
<dbReference type="InterPro" id="IPR001537">
    <property type="entry name" value="SpoU_MeTrfase"/>
</dbReference>
<dbReference type="FunFam" id="3.40.1280.10:FF:000010">
    <property type="entry name" value="probable methyltransferase TARBP1"/>
    <property type="match status" value="1"/>
</dbReference>
<keyword evidence="4" id="KW-0808">Transferase</keyword>
<dbReference type="PANTHER" id="PTHR12029">
    <property type="entry name" value="RNA METHYLTRANSFERASE"/>
    <property type="match status" value="1"/>
</dbReference>
<comment type="catalytic activity">
    <reaction evidence="8">
        <text>guanosine(18) in tRNA + S-adenosyl-L-methionine = 2'-O-methylguanosine(18) in tRNA + S-adenosyl-L-homocysteine + H(+)</text>
        <dbReference type="Rhea" id="RHEA:20077"/>
        <dbReference type="Rhea" id="RHEA-COMP:10190"/>
        <dbReference type="Rhea" id="RHEA-COMP:10192"/>
        <dbReference type="ChEBI" id="CHEBI:15378"/>
        <dbReference type="ChEBI" id="CHEBI:57856"/>
        <dbReference type="ChEBI" id="CHEBI:59789"/>
        <dbReference type="ChEBI" id="CHEBI:74269"/>
        <dbReference type="ChEBI" id="CHEBI:74445"/>
        <dbReference type="EC" id="2.1.1.34"/>
    </reaction>
    <physiologicalReaction direction="left-to-right" evidence="8">
        <dbReference type="Rhea" id="RHEA:20078"/>
    </physiologicalReaction>
</comment>
<dbReference type="GO" id="GO:0003723">
    <property type="term" value="F:RNA binding"/>
    <property type="evidence" value="ECO:0007669"/>
    <property type="project" value="UniProtKB-KW"/>
</dbReference>
<dbReference type="InterPro" id="IPR029026">
    <property type="entry name" value="tRNA_m1G_MTases_N"/>
</dbReference>
<evidence type="ECO:0000256" key="2">
    <source>
        <dbReference type="ARBA" id="ARBA00011407"/>
    </source>
</evidence>
<keyword evidence="15" id="KW-1185">Reference proteome</keyword>
<dbReference type="PANTHER" id="PTHR12029:SF11">
    <property type="entry name" value="METHYLTRANSFERASE TARBP1-RELATED"/>
    <property type="match status" value="1"/>
</dbReference>
<organism evidence="14 15">
    <name type="scientific">Hymenochirus boettgeri</name>
    <name type="common">Congo dwarf clawed frog</name>
    <dbReference type="NCBI Taxonomy" id="247094"/>
    <lineage>
        <taxon>Eukaryota</taxon>
        <taxon>Metazoa</taxon>
        <taxon>Chordata</taxon>
        <taxon>Craniata</taxon>
        <taxon>Vertebrata</taxon>
        <taxon>Euteleostomi</taxon>
        <taxon>Amphibia</taxon>
        <taxon>Batrachia</taxon>
        <taxon>Anura</taxon>
        <taxon>Pipoidea</taxon>
        <taxon>Pipidae</taxon>
        <taxon>Pipinae</taxon>
        <taxon>Hymenochirus</taxon>
    </lineage>
</organism>
<evidence type="ECO:0000256" key="11">
    <source>
        <dbReference type="ARBA" id="ARBA00093636"/>
    </source>
</evidence>
<evidence type="ECO:0000256" key="5">
    <source>
        <dbReference type="ARBA" id="ARBA00022691"/>
    </source>
</evidence>
<evidence type="ECO:0000259" key="13">
    <source>
        <dbReference type="Pfam" id="PF00588"/>
    </source>
</evidence>
<evidence type="ECO:0000256" key="9">
    <source>
        <dbReference type="ARBA" id="ARBA00093361"/>
    </source>
</evidence>
<comment type="caution">
    <text evidence="14">The sequence shown here is derived from an EMBL/GenBank/DDBJ whole genome shotgun (WGS) entry which is preliminary data.</text>
</comment>
<evidence type="ECO:0000256" key="4">
    <source>
        <dbReference type="ARBA" id="ARBA00022679"/>
    </source>
</evidence>
<keyword evidence="5" id="KW-0949">S-adenosyl-L-methionine</keyword>
<evidence type="ECO:0000256" key="1">
    <source>
        <dbReference type="ARBA" id="ARBA00007228"/>
    </source>
</evidence>
<evidence type="ECO:0000256" key="7">
    <source>
        <dbReference type="ARBA" id="ARBA00022990"/>
    </source>
</evidence>
<dbReference type="CDD" id="cd18091">
    <property type="entry name" value="SpoU-like_TRM3-like"/>
    <property type="match status" value="1"/>
</dbReference>
<evidence type="ECO:0000313" key="15">
    <source>
        <dbReference type="Proteomes" id="UP000812440"/>
    </source>
</evidence>
<dbReference type="PROSITE" id="PS51624">
    <property type="entry name" value="SAM_MT_TRMH_2"/>
    <property type="match status" value="1"/>
</dbReference>
<evidence type="ECO:0000313" key="14">
    <source>
        <dbReference type="EMBL" id="KAG8444525.1"/>
    </source>
</evidence>
<comment type="subunit">
    <text evidence="2">Monomer and homodimer.</text>
</comment>
<reference evidence="14" key="1">
    <citation type="thesis" date="2020" institute="ProQuest LLC" country="789 East Eisenhower Parkway, Ann Arbor, MI, USA">
        <title>Comparative Genomics and Chromosome Evolution.</title>
        <authorList>
            <person name="Mudd A.B."/>
        </authorList>
    </citation>
    <scope>NUCLEOTIDE SEQUENCE</scope>
    <source>
        <strain evidence="14">Female2</strain>
        <tissue evidence="14">Blood</tissue>
    </source>
</reference>
<accession>A0A8T2JGV8</accession>
<keyword evidence="3" id="KW-0489">Methyltransferase</keyword>
<evidence type="ECO:0000256" key="6">
    <source>
        <dbReference type="ARBA" id="ARBA00022884"/>
    </source>
</evidence>
<dbReference type="Pfam" id="PF00588">
    <property type="entry name" value="SpoU_methylase"/>
    <property type="match status" value="1"/>
</dbReference>
<keyword evidence="6" id="KW-0694">RNA-binding</keyword>
<dbReference type="EC" id="2.1.1.34" evidence="10"/>
<sequence length="1561" mass="175817">MEPLLVDTLLSHCRDSATLITELSSWNLTGVSPPTIESLEFLRLVLAALSTRKDTSDWAPLIKSVTDLAVSRCVPLLISLRDGGFPSRRGVAVPVCQSALSCLALHGIDIGTSTSARAEPFRYSDVREMAVTEAIEIVGALFPTLESLGCTYEVETVIGLVVHLLKEGTDETSNLVCGRLVPVIGTSSRSLKMLWQCLMDAKGVKDEICLRRRLLVLSTLAEYLFKMESEVNPLEYWHCNSYWASVQDGLCNPDGLTRKRAVYLLKRAIDFCQECGAGVECRADGCGDTVVETLEGNQIHVIKPVFPKLNIIFESSVSEATGSWLFHPSWHLCIYKRMFESENKTLAKEGVLHFLDAYTSKFLPESASCSEFIIGPLMDAISESAMFGRTAGQLSGDCPLLATKFEKFLAKFVCSIPEEGKGIFLLKFIKKMTSRNWCAVPILFLAKALANIPIYKIWGLEGLILLREILLCTMTTHQILLRGAAQCFLLQAAMKLTDIEKVSLSDISGFLMCLRADESLDRGSKLWKELCVWIKDNEAFFKKDAIFECSEETGISILSVYIKHLVEDYLKVPASKGENELMPDWFESRLVATMVLLAADGELLRHSTSVTAVAEMMDLGSFMAPLLECLCKLNTNIYMPIVKTDKCLQLLLKLLQICASKSPQNNSDGLLSNLWNIIATNATSILEFIFRRLSGELKTVADLDRCDLYLTIFSEMVNLSLKFGWKKTSSIPKYIYNLMNTSIKNLQRLNHKQDENLQNQIQKVVSMATLASMCGIADACEFEMDAYNFARDFCEYLSTLKFDNCLPKPNVCDERFVEETSSQGWGKIVACYLHDQWVCLSFILQKCKSNIPCLNEHLRSAQTPASSLQEALNVLSVIPSNQSLPVFHCMKFLIPKVLHSSEHLCVECINLAWKIVSSSCNSQVIFWPNLQAFVEFVFSEEILSSAACAKGEVYRRIKEIIQEVIEMSILKTGVFNVLVSHCYKAWMDHSEKTLIKDNILHYAKCYIEILTEACLFGTIFRRDQRLIQDTQAFIESLGEDCAANIVVTGVNKDEHQVRIVTVALFSSLDASNPLHKEFLEELVLLLLDKDAVISKTKTRYYGNSMQHRIKNRLWQTLLILIPKLDKHFLSGIFERILQSGFANNQASVKYLIEWAIILILQALPVLLPKFWDCFSNTEEKLKTSICTFLSVLPHFDVIIVNVSDKPLSLKKALITALQWCFNHNFSVRLYALVALKKLWALCKQQFIQEFEVFSAVIESSLYQAENVQGVGNAKKNWLRIQDHFFFSTFHPLHDYSIETIFYTLPRWSEITEDEWIPTHKFSSCTYSGNPLLPLNNPRTLTVNQTSNAWLQQDIGADLGDTDNKTGWTDIQKKIIPWKNSIPDFDLEIAIQNRAAKLGKASGNLIVVASLIDKPTNLGGLCRTCEIFGASALVVDSLHHVNDKQFQYLSVSAEQWLPLIEVKPQQLLEYLQMKKNDGYTIIGVEQTAKSFDLTEYSFPEKSLLILGNEREGIPANLIQHLDVCVEIPQQGIIRSLNVHVSGAVLIWEYTKQQIIKQKKGGI</sequence>
<dbReference type="SUPFAM" id="SSF75217">
    <property type="entry name" value="alpha/beta knot"/>
    <property type="match status" value="1"/>
</dbReference>
<dbReference type="InterPro" id="IPR029028">
    <property type="entry name" value="Alpha/beta_knot_MTases"/>
</dbReference>
<protein>
    <recommendedName>
        <fullName evidence="11">tRNA (guanosine(18)-2'-O)-methyltransferase TARBP1</fullName>
        <ecNumber evidence="10">2.1.1.34</ecNumber>
    </recommendedName>
    <alternativeName>
        <fullName evidence="12">TAR RNA-binding protein 1</fullName>
    </alternativeName>
</protein>
<dbReference type="InterPro" id="IPR025806">
    <property type="entry name" value="TARBP1"/>
</dbReference>
<dbReference type="InterPro" id="IPR016024">
    <property type="entry name" value="ARM-type_fold"/>
</dbReference>
<evidence type="ECO:0000256" key="3">
    <source>
        <dbReference type="ARBA" id="ARBA00022603"/>
    </source>
</evidence>
<dbReference type="Gene3D" id="3.40.1280.10">
    <property type="match status" value="1"/>
</dbReference>
<dbReference type="Proteomes" id="UP000812440">
    <property type="component" value="Chromosome 5"/>
</dbReference>
<evidence type="ECO:0000256" key="12">
    <source>
        <dbReference type="ARBA" id="ARBA00093656"/>
    </source>
</evidence>
<dbReference type="InterPro" id="IPR044748">
    <property type="entry name" value="Trm3/TARBP1_C"/>
</dbReference>
<evidence type="ECO:0000256" key="8">
    <source>
        <dbReference type="ARBA" id="ARBA00093266"/>
    </source>
</evidence>
<dbReference type="OrthoDB" id="241340at2759"/>
<dbReference type="EMBL" id="JAACNH010000004">
    <property type="protein sequence ID" value="KAG8444525.1"/>
    <property type="molecule type" value="Genomic_DNA"/>
</dbReference>
<feature type="domain" description="tRNA/rRNA methyltransferase SpoU type" evidence="13">
    <location>
        <begin position="1404"/>
        <end position="1545"/>
    </location>
</feature>
<comment type="similarity">
    <text evidence="1">Belongs to the class IV-like SAM-binding methyltransferase superfamily. RNA methyltransferase TrmH family.</text>
</comment>